<name>A0A1Y5IEQ6_OSTTA</name>
<accession>A0A1Y5IEQ6</accession>
<feature type="transmembrane region" description="Helical" evidence="2">
    <location>
        <begin position="152"/>
        <end position="171"/>
    </location>
</feature>
<feature type="transmembrane region" description="Helical" evidence="2">
    <location>
        <begin position="372"/>
        <end position="391"/>
    </location>
</feature>
<feature type="domain" description="Acyltransferase 3" evidence="3">
    <location>
        <begin position="16"/>
        <end position="385"/>
    </location>
</feature>
<keyword evidence="4" id="KW-0808">Transferase</keyword>
<proteinExistence type="predicted"/>
<gene>
    <name evidence="4" type="ORF">BE221DRAFT_167881</name>
</gene>
<feature type="transmembrane region" description="Helical" evidence="2">
    <location>
        <begin position="20"/>
        <end position="39"/>
    </location>
</feature>
<keyword evidence="4" id="KW-0012">Acyltransferase</keyword>
<dbReference type="eggNOG" id="ENOG502SJ39">
    <property type="taxonomic scope" value="Eukaryota"/>
</dbReference>
<evidence type="ECO:0000256" key="2">
    <source>
        <dbReference type="SAM" id="Phobius"/>
    </source>
</evidence>
<evidence type="ECO:0000313" key="4">
    <source>
        <dbReference type="EMBL" id="OUS46684.1"/>
    </source>
</evidence>
<organism evidence="4">
    <name type="scientific">Ostreococcus tauri</name>
    <name type="common">Marine green alga</name>
    <dbReference type="NCBI Taxonomy" id="70448"/>
    <lineage>
        <taxon>Eukaryota</taxon>
        <taxon>Viridiplantae</taxon>
        <taxon>Chlorophyta</taxon>
        <taxon>Mamiellophyceae</taxon>
        <taxon>Mamiellales</taxon>
        <taxon>Bathycoccaceae</taxon>
        <taxon>Ostreococcus</taxon>
    </lineage>
</organism>
<dbReference type="InterPro" id="IPR050879">
    <property type="entry name" value="Acyltransferase_3"/>
</dbReference>
<reference evidence="4" key="1">
    <citation type="submission" date="2017-04" db="EMBL/GenBank/DDBJ databases">
        <title>Population genomics of picophytoplankton unveils novel chromosome hypervariability.</title>
        <authorList>
            <consortium name="DOE Joint Genome Institute"/>
            <person name="Blanc-Mathieu R."/>
            <person name="Krasovec M."/>
            <person name="Hebrard M."/>
            <person name="Yau S."/>
            <person name="Desgranges E."/>
            <person name="Martin J."/>
            <person name="Schackwitz W."/>
            <person name="Kuo A."/>
            <person name="Salin G."/>
            <person name="Donnadieu C."/>
            <person name="Desdevises Y."/>
            <person name="Sanchez-Ferandin S."/>
            <person name="Moreau H."/>
            <person name="Rivals E."/>
            <person name="Grigoriev I.V."/>
            <person name="Grimsley N."/>
            <person name="Eyre-Walker A."/>
            <person name="Piganeau G."/>
        </authorList>
    </citation>
    <scope>NUCLEOTIDE SEQUENCE [LARGE SCALE GENOMIC DNA]</scope>
    <source>
        <strain evidence="4">RCC 1115</strain>
    </source>
</reference>
<dbReference type="PANTHER" id="PTHR23028">
    <property type="entry name" value="ACETYLTRANSFERASE"/>
    <property type="match status" value="1"/>
</dbReference>
<feature type="transmembrane region" description="Helical" evidence="2">
    <location>
        <begin position="122"/>
        <end position="140"/>
    </location>
</feature>
<dbReference type="GO" id="GO:0000271">
    <property type="term" value="P:polysaccharide biosynthetic process"/>
    <property type="evidence" value="ECO:0007669"/>
    <property type="project" value="TreeGrafter"/>
</dbReference>
<dbReference type="Proteomes" id="UP000195557">
    <property type="component" value="Unassembled WGS sequence"/>
</dbReference>
<feature type="transmembrane region" description="Helical" evidence="2">
    <location>
        <begin position="330"/>
        <end position="352"/>
    </location>
</feature>
<keyword evidence="2" id="KW-1133">Transmembrane helix</keyword>
<protein>
    <submittedName>
        <fullName evidence="4">Acyltransferase 3</fullName>
    </submittedName>
</protein>
<evidence type="ECO:0000259" key="3">
    <source>
        <dbReference type="Pfam" id="PF01757"/>
    </source>
</evidence>
<feature type="transmembrane region" description="Helical" evidence="2">
    <location>
        <begin position="262"/>
        <end position="284"/>
    </location>
</feature>
<dbReference type="PANTHER" id="PTHR23028:SF53">
    <property type="entry name" value="ACYL_TRANSF_3 DOMAIN-CONTAINING PROTEIN"/>
    <property type="match status" value="1"/>
</dbReference>
<feature type="transmembrane region" description="Helical" evidence="2">
    <location>
        <begin position="96"/>
        <end position="115"/>
    </location>
</feature>
<evidence type="ECO:0000256" key="1">
    <source>
        <dbReference type="SAM" id="MobiDB-lite"/>
    </source>
</evidence>
<dbReference type="EMBL" id="KZ155782">
    <property type="protein sequence ID" value="OUS46684.1"/>
    <property type="molecule type" value="Genomic_DNA"/>
</dbReference>
<feature type="transmembrane region" description="Helical" evidence="2">
    <location>
        <begin position="51"/>
        <end position="76"/>
    </location>
</feature>
<feature type="region of interest" description="Disordered" evidence="1">
    <location>
        <begin position="416"/>
        <end position="444"/>
    </location>
</feature>
<keyword evidence="2" id="KW-0472">Membrane</keyword>
<dbReference type="AlphaFoldDB" id="A0A1Y5IEQ6"/>
<dbReference type="GO" id="GO:0016747">
    <property type="term" value="F:acyltransferase activity, transferring groups other than amino-acyl groups"/>
    <property type="evidence" value="ECO:0007669"/>
    <property type="project" value="InterPro"/>
</dbReference>
<feature type="transmembrane region" description="Helical" evidence="2">
    <location>
        <begin position="183"/>
        <end position="199"/>
    </location>
</feature>
<dbReference type="Pfam" id="PF01757">
    <property type="entry name" value="Acyl_transf_3"/>
    <property type="match status" value="1"/>
</dbReference>
<dbReference type="InterPro" id="IPR002656">
    <property type="entry name" value="Acyl_transf_3_dom"/>
</dbReference>
<dbReference type="GO" id="GO:0016020">
    <property type="term" value="C:membrane"/>
    <property type="evidence" value="ECO:0007669"/>
    <property type="project" value="TreeGrafter"/>
</dbReference>
<sequence length="459" mass="50329">MVVLANASTVKKPRLPALDSIRFFLIAYIGVGHFIACATKNSLALAALGQVNVVVGAFFVLSGYVAAYTTTALGSYEAEMSRLRPSPQYVVSRVMGFYPLYFLVNCVFAPMFFYADSFYNGPVAAAAHGLMTFTLTQAWFPMHAELWNAPSWFLSALTFALAAMPFALPSIAQMKREHLNRTFKVLLIVSLLAKLAYSYDLNAWGFMEGVMSAKTHPNWLYFNSVRFSPFNALVDVLMGAVAARTVMVDDAEGECALKQNKIMACSATPLVAMVGFLAARALGFVAVNDALSRTIFTVMFSMFAVNIHRETVRDGGAGSLVSRAFAWKPLVYLGTISFPIYILHGPIGQVFYKRVVATKLFGKVFTQYPQFFPVYVLIVLVAAAITHEVFIKNHKVQKMSKAVKKKALLSVSSNRLTRCSPGSRRTRSALGPAPPGNNSDDRQIYSSSASSAMLKYLNS</sequence>
<keyword evidence="2" id="KW-0812">Transmembrane</keyword>